<feature type="domain" description="Flagellar basal body rod protein N-terminal" evidence="6">
    <location>
        <begin position="7"/>
        <end position="37"/>
    </location>
</feature>
<evidence type="ECO:0000259" key="6">
    <source>
        <dbReference type="Pfam" id="PF00460"/>
    </source>
</evidence>
<dbReference type="EMBL" id="QGGG01000008">
    <property type="protein sequence ID" value="PWJ83696.1"/>
    <property type="molecule type" value="Genomic_DNA"/>
</dbReference>
<gene>
    <name evidence="10" type="ORF">C7441_10888</name>
</gene>
<evidence type="ECO:0000313" key="10">
    <source>
        <dbReference type="EMBL" id="PWJ83696.1"/>
    </source>
</evidence>
<dbReference type="SUPFAM" id="SSF117143">
    <property type="entry name" value="Flagellar hook protein flgE"/>
    <property type="match status" value="1"/>
</dbReference>
<comment type="subcellular location">
    <subcellularLocation>
        <location evidence="1 5">Bacterial flagellum basal body</location>
    </subcellularLocation>
</comment>
<dbReference type="Pfam" id="PF00460">
    <property type="entry name" value="Flg_bb_rod"/>
    <property type="match status" value="1"/>
</dbReference>
<dbReference type="PROSITE" id="PS00588">
    <property type="entry name" value="FLAGELLA_BB_ROD"/>
    <property type="match status" value="1"/>
</dbReference>
<protein>
    <recommendedName>
        <fullName evidence="3 5">Flagellar hook protein FlgE</fullName>
    </recommendedName>
</protein>
<keyword evidence="10" id="KW-0282">Flagellum</keyword>
<feature type="domain" description="Flagellar basal-body/hook protein C-terminal" evidence="7">
    <location>
        <begin position="376"/>
        <end position="420"/>
    </location>
</feature>
<evidence type="ECO:0000256" key="5">
    <source>
        <dbReference type="RuleBase" id="RU362116"/>
    </source>
</evidence>
<keyword evidence="4 5" id="KW-0975">Bacterial flagellum</keyword>
<proteinExistence type="inferred from homology"/>
<dbReference type="Gene3D" id="2.60.98.20">
    <property type="entry name" value="Flagellar hook protein FlgE"/>
    <property type="match status" value="1"/>
</dbReference>
<evidence type="ECO:0000259" key="9">
    <source>
        <dbReference type="Pfam" id="PF22692"/>
    </source>
</evidence>
<dbReference type="InterPro" id="IPR037925">
    <property type="entry name" value="FlgE/F/G-like"/>
</dbReference>
<reference evidence="10 11" key="1">
    <citation type="submission" date="2018-05" db="EMBL/GenBank/DDBJ databases">
        <title>Genomic Encyclopedia of Type Strains, Phase IV (KMG-IV): sequencing the most valuable type-strain genomes for metagenomic binning, comparative biology and taxonomic classification.</title>
        <authorList>
            <person name="Goeker M."/>
        </authorList>
    </citation>
    <scope>NUCLEOTIDE SEQUENCE [LARGE SCALE GENOMIC DNA]</scope>
    <source>
        <strain evidence="10 11">DSM 6986</strain>
    </source>
</reference>
<feature type="domain" description="Flagellar hook protein FlgE D2" evidence="8">
    <location>
        <begin position="168"/>
        <end position="301"/>
    </location>
</feature>
<evidence type="ECO:0000259" key="8">
    <source>
        <dbReference type="Pfam" id="PF07559"/>
    </source>
</evidence>
<comment type="function">
    <text evidence="5">A flexible structure which links the flagellar filament to the drive apparatus in the basal body.</text>
</comment>
<comment type="similarity">
    <text evidence="2 5">Belongs to the flagella basal body rod proteins family.</text>
</comment>
<feature type="domain" description="Flagellar hook protein FlgE/F/G-like D1" evidence="9">
    <location>
        <begin position="84"/>
        <end position="146"/>
    </location>
</feature>
<dbReference type="InterPro" id="IPR010930">
    <property type="entry name" value="Flg_bb/hook_C_dom"/>
</dbReference>
<name>A0A316C3Z9_PSESE</name>
<evidence type="ECO:0000313" key="11">
    <source>
        <dbReference type="Proteomes" id="UP000245396"/>
    </source>
</evidence>
<dbReference type="GO" id="GO:0071978">
    <property type="term" value="P:bacterial-type flagellum-dependent swarming motility"/>
    <property type="evidence" value="ECO:0007669"/>
    <property type="project" value="TreeGrafter"/>
</dbReference>
<dbReference type="NCBIfam" id="TIGR03506">
    <property type="entry name" value="FlgEFG_subfam"/>
    <property type="match status" value="1"/>
</dbReference>
<comment type="caution">
    <text evidence="10">The sequence shown here is derived from an EMBL/GenBank/DDBJ whole genome shotgun (WGS) entry which is preliminary data.</text>
</comment>
<keyword evidence="10" id="KW-0969">Cilium</keyword>
<dbReference type="InterPro" id="IPR037058">
    <property type="entry name" value="Falgellar_hook_FlgE_sf"/>
</dbReference>
<dbReference type="GO" id="GO:0005829">
    <property type="term" value="C:cytosol"/>
    <property type="evidence" value="ECO:0007669"/>
    <property type="project" value="TreeGrafter"/>
</dbReference>
<dbReference type="GO" id="GO:0009424">
    <property type="term" value="C:bacterial-type flagellum hook"/>
    <property type="evidence" value="ECO:0007669"/>
    <property type="project" value="TreeGrafter"/>
</dbReference>
<dbReference type="PANTHER" id="PTHR30435:SF1">
    <property type="entry name" value="FLAGELLAR HOOK PROTEIN FLGE"/>
    <property type="match status" value="1"/>
</dbReference>
<organism evidence="10 11">
    <name type="scientific">Pseudaminobacter salicylatoxidans</name>
    <dbReference type="NCBI Taxonomy" id="93369"/>
    <lineage>
        <taxon>Bacteria</taxon>
        <taxon>Pseudomonadati</taxon>
        <taxon>Pseudomonadota</taxon>
        <taxon>Alphaproteobacteria</taxon>
        <taxon>Hyphomicrobiales</taxon>
        <taxon>Phyllobacteriaceae</taxon>
        <taxon>Pseudaminobacter</taxon>
    </lineage>
</organism>
<keyword evidence="11" id="KW-1185">Reference proteome</keyword>
<keyword evidence="10" id="KW-0966">Cell projection</keyword>
<evidence type="ECO:0000256" key="2">
    <source>
        <dbReference type="ARBA" id="ARBA00009677"/>
    </source>
</evidence>
<dbReference type="Proteomes" id="UP000245396">
    <property type="component" value="Unassembled WGS sequence"/>
</dbReference>
<dbReference type="Pfam" id="PF07559">
    <property type="entry name" value="FlgE_D2"/>
    <property type="match status" value="1"/>
</dbReference>
<dbReference type="InterPro" id="IPR001444">
    <property type="entry name" value="Flag_bb_rod_N"/>
</dbReference>
<dbReference type="STRING" id="1192868.GCA_000304395_03702"/>
<dbReference type="AlphaFoldDB" id="A0A316C3Z9"/>
<accession>A0A316C3Z9</accession>
<sequence>MSLYGMMRTGVSGMNAQANRLSTVADNIANASTTGYKRSSTEFSSLIIPTVTGNYTSGGVTTTVRTSISQQGDLKYTTSGSDLAINGSGFFVVQSPGGAPVLTRAGSFVPDAQGRLVNAAGFQLMGYSYENGNPSVVANGLGGLVPVTISQTDLVAIPSATGIFTANLPADAEEVTDPNDWPSANNATAKYSAKSSLVTYDHLGSEQLLDVYYTKTGPNTWEVAIFKQSDAAPDTSFPYAGDEMVGTQTLTFDPSNGKLTTTPLNVNVTIPGPPAQSIDIDLSKMTQLDKSYTVVDAKVDGAAPSGIAGVQIAEDGVVYAQYENGAMKPIFRVPIADVPSPDLMQVLPGNVFVPTGDSGAVQLGFPNESGRGKIVAGALENSNVDIAQELTDMIEAQRSYTANSKVFQTGADLMDILVNLKR</sequence>
<evidence type="ECO:0000256" key="1">
    <source>
        <dbReference type="ARBA" id="ARBA00004117"/>
    </source>
</evidence>
<evidence type="ECO:0000259" key="7">
    <source>
        <dbReference type="Pfam" id="PF06429"/>
    </source>
</evidence>
<evidence type="ECO:0000256" key="3">
    <source>
        <dbReference type="ARBA" id="ARBA00019015"/>
    </source>
</evidence>
<evidence type="ECO:0000256" key="4">
    <source>
        <dbReference type="ARBA" id="ARBA00023143"/>
    </source>
</evidence>
<dbReference type="InterPro" id="IPR020013">
    <property type="entry name" value="Flagellar_FlgE/F/G"/>
</dbReference>
<dbReference type="GO" id="GO:0009425">
    <property type="term" value="C:bacterial-type flagellum basal body"/>
    <property type="evidence" value="ECO:0007669"/>
    <property type="project" value="UniProtKB-SubCell"/>
</dbReference>
<dbReference type="Pfam" id="PF06429">
    <property type="entry name" value="Flg_bbr_C"/>
    <property type="match status" value="1"/>
</dbReference>
<dbReference type="InterPro" id="IPR011491">
    <property type="entry name" value="FlgE_D2"/>
</dbReference>
<dbReference type="InterPro" id="IPR019776">
    <property type="entry name" value="Flagellar_basal_body_rod_CS"/>
</dbReference>
<dbReference type="Pfam" id="PF22692">
    <property type="entry name" value="LlgE_F_G_D1"/>
    <property type="match status" value="1"/>
</dbReference>
<dbReference type="RefSeq" id="WP_170125108.1">
    <property type="nucleotide sequence ID" value="NZ_QGGG01000008.1"/>
</dbReference>
<dbReference type="InterPro" id="IPR053967">
    <property type="entry name" value="LlgE_F_G-like_D1"/>
</dbReference>
<dbReference type="PANTHER" id="PTHR30435">
    <property type="entry name" value="FLAGELLAR PROTEIN"/>
    <property type="match status" value="1"/>
</dbReference>